<organism evidence="2 3">
    <name type="scientific">Aspergillus bertholletiae</name>
    <dbReference type="NCBI Taxonomy" id="1226010"/>
    <lineage>
        <taxon>Eukaryota</taxon>
        <taxon>Fungi</taxon>
        <taxon>Dikarya</taxon>
        <taxon>Ascomycota</taxon>
        <taxon>Pezizomycotina</taxon>
        <taxon>Eurotiomycetes</taxon>
        <taxon>Eurotiomycetidae</taxon>
        <taxon>Eurotiales</taxon>
        <taxon>Aspergillaceae</taxon>
        <taxon>Aspergillus</taxon>
        <taxon>Aspergillus subgen. Circumdati</taxon>
    </lineage>
</organism>
<dbReference type="Proteomes" id="UP000326198">
    <property type="component" value="Unassembled WGS sequence"/>
</dbReference>
<evidence type="ECO:0008006" key="4">
    <source>
        <dbReference type="Google" id="ProtNLM"/>
    </source>
</evidence>
<feature type="chain" id="PRO_5025009397" description="Secreted protein" evidence="1">
    <location>
        <begin position="21"/>
        <end position="84"/>
    </location>
</feature>
<gene>
    <name evidence="2" type="ORF">BDV26DRAFT_266679</name>
</gene>
<name>A0A5N7B1R1_9EURO</name>
<feature type="signal peptide" evidence="1">
    <location>
        <begin position="1"/>
        <end position="20"/>
    </location>
</feature>
<sequence length="84" mass="9694">MVRVLNAILLAVSNIHLSHILPFFAPFEIGGIAHVAFQNRRIWMCTDPQRTHNDGSAMPFIWFWTDVRQWVSPDHASCRDGYIT</sequence>
<dbReference type="AlphaFoldDB" id="A0A5N7B1R1"/>
<evidence type="ECO:0000313" key="3">
    <source>
        <dbReference type="Proteomes" id="UP000326198"/>
    </source>
</evidence>
<protein>
    <recommendedName>
        <fullName evidence="4">Secreted protein</fullName>
    </recommendedName>
</protein>
<dbReference type="EMBL" id="ML736250">
    <property type="protein sequence ID" value="KAE8375931.1"/>
    <property type="molecule type" value="Genomic_DNA"/>
</dbReference>
<evidence type="ECO:0000256" key="1">
    <source>
        <dbReference type="SAM" id="SignalP"/>
    </source>
</evidence>
<keyword evidence="3" id="KW-1185">Reference proteome</keyword>
<reference evidence="2 3" key="1">
    <citation type="submission" date="2019-04" db="EMBL/GenBank/DDBJ databases">
        <title>Friends and foes A comparative genomics studyof 23 Aspergillus species from section Flavi.</title>
        <authorList>
            <consortium name="DOE Joint Genome Institute"/>
            <person name="Kjaerbolling I."/>
            <person name="Vesth T."/>
            <person name="Frisvad J.C."/>
            <person name="Nybo J.L."/>
            <person name="Theobald S."/>
            <person name="Kildgaard S."/>
            <person name="Isbrandt T."/>
            <person name="Kuo A."/>
            <person name="Sato A."/>
            <person name="Lyhne E.K."/>
            <person name="Kogle M.E."/>
            <person name="Wiebenga A."/>
            <person name="Kun R.S."/>
            <person name="Lubbers R.J."/>
            <person name="Makela M.R."/>
            <person name="Barry K."/>
            <person name="Chovatia M."/>
            <person name="Clum A."/>
            <person name="Daum C."/>
            <person name="Haridas S."/>
            <person name="He G."/>
            <person name="LaButti K."/>
            <person name="Lipzen A."/>
            <person name="Mondo S."/>
            <person name="Riley R."/>
            <person name="Salamov A."/>
            <person name="Simmons B.A."/>
            <person name="Magnuson J.K."/>
            <person name="Henrissat B."/>
            <person name="Mortensen U.H."/>
            <person name="Larsen T.O."/>
            <person name="Devries R.P."/>
            <person name="Grigoriev I.V."/>
            <person name="Machida M."/>
            <person name="Baker S.E."/>
            <person name="Andersen M.R."/>
        </authorList>
    </citation>
    <scope>NUCLEOTIDE SEQUENCE [LARGE SCALE GENOMIC DNA]</scope>
    <source>
        <strain evidence="2 3">IBT 29228</strain>
    </source>
</reference>
<accession>A0A5N7B1R1</accession>
<evidence type="ECO:0000313" key="2">
    <source>
        <dbReference type="EMBL" id="KAE8375931.1"/>
    </source>
</evidence>
<keyword evidence="1" id="KW-0732">Signal</keyword>
<proteinExistence type="predicted"/>